<protein>
    <recommendedName>
        <fullName evidence="7">Endolytic murein transglycosylase</fullName>
        <ecNumber evidence="7">4.2.2.29</ecNumber>
    </recommendedName>
    <alternativeName>
        <fullName evidence="7">Peptidoglycan lytic transglycosylase</fullName>
    </alternativeName>
    <alternativeName>
        <fullName evidence="7">Peptidoglycan polymerization terminase</fullName>
    </alternativeName>
</protein>
<evidence type="ECO:0000313" key="9">
    <source>
        <dbReference type="EMBL" id="EHH10151.1"/>
    </source>
</evidence>
<dbReference type="GO" id="GO:0071555">
    <property type="term" value="P:cell wall organization"/>
    <property type="evidence" value="ECO:0007669"/>
    <property type="project" value="UniProtKB-KW"/>
</dbReference>
<evidence type="ECO:0000256" key="2">
    <source>
        <dbReference type="ARBA" id="ARBA00022692"/>
    </source>
</evidence>
<feature type="compositionally biased region" description="Gly residues" evidence="8">
    <location>
        <begin position="1"/>
        <end position="10"/>
    </location>
</feature>
<keyword evidence="6 7" id="KW-0961">Cell wall biogenesis/degradation</keyword>
<keyword evidence="7" id="KW-0997">Cell inner membrane</keyword>
<evidence type="ECO:0000256" key="4">
    <source>
        <dbReference type="ARBA" id="ARBA00023136"/>
    </source>
</evidence>
<dbReference type="STRING" id="1082933.A6B35_13300"/>
<evidence type="ECO:0000256" key="8">
    <source>
        <dbReference type="SAM" id="MobiDB-lite"/>
    </source>
</evidence>
<dbReference type="KEGG" id="mamo:A6B35_13300"/>
<feature type="region of interest" description="Disordered" evidence="8">
    <location>
        <begin position="371"/>
        <end position="406"/>
    </location>
</feature>
<evidence type="ECO:0000256" key="7">
    <source>
        <dbReference type="HAMAP-Rule" id="MF_02065"/>
    </source>
</evidence>
<keyword evidence="5 7" id="KW-0456">Lyase</keyword>
<dbReference type="Gene3D" id="3.30.160.60">
    <property type="entry name" value="Classic Zinc Finger"/>
    <property type="match status" value="1"/>
</dbReference>
<feature type="compositionally biased region" description="Gly residues" evidence="8">
    <location>
        <begin position="397"/>
        <end position="406"/>
    </location>
</feature>
<comment type="similarity">
    <text evidence="7">Belongs to the transglycosylase MltG family.</text>
</comment>
<dbReference type="PATRIC" id="fig|1082933.3.peg.3971"/>
<evidence type="ECO:0000256" key="6">
    <source>
        <dbReference type="ARBA" id="ARBA00023316"/>
    </source>
</evidence>
<feature type="transmembrane region" description="Helical" evidence="7">
    <location>
        <begin position="48"/>
        <end position="72"/>
    </location>
</feature>
<dbReference type="FunFam" id="3.30.160.60:FF:000242">
    <property type="entry name" value="Endolytic murein transglycosylase"/>
    <property type="match status" value="1"/>
</dbReference>
<comment type="catalytic activity">
    <reaction evidence="7">
        <text>a peptidoglycan chain = a peptidoglycan chain with N-acetyl-1,6-anhydromuramyl-[peptide] at the reducing end + a peptidoglycan chain with N-acetylglucosamine at the non-reducing end.</text>
        <dbReference type="EC" id="4.2.2.29"/>
    </reaction>
</comment>
<dbReference type="Proteomes" id="UP000002949">
    <property type="component" value="Unassembled WGS sequence"/>
</dbReference>
<dbReference type="OrthoDB" id="9814591at2"/>
<evidence type="ECO:0000256" key="3">
    <source>
        <dbReference type="ARBA" id="ARBA00022989"/>
    </source>
</evidence>
<feature type="region of interest" description="Disordered" evidence="8">
    <location>
        <begin position="1"/>
        <end position="42"/>
    </location>
</feature>
<keyword evidence="1 7" id="KW-1003">Cell membrane</keyword>
<keyword evidence="4 7" id="KW-0472">Membrane</keyword>
<sequence>MNTNPGGGEFGQQQAASGPIVPKTAAEALRPEAGTPPPKRSRASRSQVVVFMNFVISMVMLMVLAAGAALYFGKQAFNEPGPSAAGDTFLVKPNTPVQDIAEQLERRELISDARIFRLGVRAYGNDSVLKPGEYEIKPGASMRDIMELLKSGKSVMYSLTIPEGLTVEQALQRVAQEDTLSGDMPQTVPPEGSLATDTLRFTRGYSRQQIVDKLLADQKKLVEEVWQRRAPDLPLANIDDFVTLASIVEKETGKGDERSRVAAVFLNRLAKGMRLQSDPTIIYGLFGGKGKPSDRPIYQSDIDKQTPYNTYLINGLPPTPIANPGRAALEAVANPSKTDDLYFVADGTGGHVFATTLEEHNQNVARYRALQKKQAEDAAKAGAKVEGQTDAPADSGDAGGDAGAAQ</sequence>
<dbReference type="InterPro" id="IPR003770">
    <property type="entry name" value="MLTG-like"/>
</dbReference>
<dbReference type="AlphaFoldDB" id="G6YDN6"/>
<dbReference type="PANTHER" id="PTHR30518">
    <property type="entry name" value="ENDOLYTIC MUREIN TRANSGLYCOSYLASE"/>
    <property type="match status" value="1"/>
</dbReference>
<dbReference type="NCBIfam" id="TIGR00247">
    <property type="entry name" value="endolytic transglycosylase MltG"/>
    <property type="match status" value="1"/>
</dbReference>
<evidence type="ECO:0000256" key="5">
    <source>
        <dbReference type="ARBA" id="ARBA00023239"/>
    </source>
</evidence>
<dbReference type="eggNOG" id="COG1559">
    <property type="taxonomic scope" value="Bacteria"/>
</dbReference>
<comment type="subcellular location">
    <subcellularLocation>
        <location evidence="7">Cell inner membrane</location>
        <topology evidence="7">Single-pass membrane protein</topology>
    </subcellularLocation>
</comment>
<gene>
    <name evidence="7" type="primary">mltG</name>
    <name evidence="9" type="ORF">MEA186_20394</name>
</gene>
<dbReference type="Pfam" id="PF02618">
    <property type="entry name" value="YceG"/>
    <property type="match status" value="1"/>
</dbReference>
<keyword evidence="3 7" id="KW-1133">Transmembrane helix</keyword>
<evidence type="ECO:0000313" key="10">
    <source>
        <dbReference type="Proteomes" id="UP000002949"/>
    </source>
</evidence>
<reference evidence="9 10" key="1">
    <citation type="journal article" date="2012" name="J. Bacteriol.">
        <title>Draft Genome Sequence of Plant Growth-Promoting Rhizobium Mesorhizobium amorphae, Isolated from Zinc-Lead Mine Tailings.</title>
        <authorList>
            <person name="Hao X."/>
            <person name="Lin Y."/>
            <person name="Johnstone L."/>
            <person name="Baltrus D.A."/>
            <person name="Miller S.J."/>
            <person name="Wei G."/>
            <person name="Rensing C."/>
        </authorList>
    </citation>
    <scope>NUCLEOTIDE SEQUENCE [LARGE SCALE GENOMIC DNA]</scope>
    <source>
        <strain evidence="9 10">CCNWGS0123</strain>
    </source>
</reference>
<dbReference type="HAMAP" id="MF_02065">
    <property type="entry name" value="MltG"/>
    <property type="match status" value="1"/>
</dbReference>
<dbReference type="RefSeq" id="WP_006203725.1">
    <property type="nucleotide sequence ID" value="NZ_AGSN01000133.1"/>
</dbReference>
<dbReference type="GO" id="GO:0009252">
    <property type="term" value="P:peptidoglycan biosynthetic process"/>
    <property type="evidence" value="ECO:0007669"/>
    <property type="project" value="UniProtKB-UniRule"/>
</dbReference>
<comment type="function">
    <text evidence="7">Functions as a peptidoglycan terminase that cleaves nascent peptidoglycan strands endolytically to terminate their elongation.</text>
</comment>
<dbReference type="GO" id="GO:0005886">
    <property type="term" value="C:plasma membrane"/>
    <property type="evidence" value="ECO:0007669"/>
    <property type="project" value="UniProtKB-SubCell"/>
</dbReference>
<dbReference type="PANTHER" id="PTHR30518:SF2">
    <property type="entry name" value="ENDOLYTIC MUREIN TRANSGLYCOSYLASE"/>
    <property type="match status" value="1"/>
</dbReference>
<dbReference type="CDD" id="cd08010">
    <property type="entry name" value="MltG_like"/>
    <property type="match status" value="1"/>
</dbReference>
<evidence type="ECO:0000256" key="1">
    <source>
        <dbReference type="ARBA" id="ARBA00022475"/>
    </source>
</evidence>
<proteinExistence type="inferred from homology"/>
<organism evidence="9 10">
    <name type="scientific">Mesorhizobium amorphae CCNWGS0123</name>
    <dbReference type="NCBI Taxonomy" id="1082933"/>
    <lineage>
        <taxon>Bacteria</taxon>
        <taxon>Pseudomonadati</taxon>
        <taxon>Pseudomonadota</taxon>
        <taxon>Alphaproteobacteria</taxon>
        <taxon>Hyphomicrobiales</taxon>
        <taxon>Phyllobacteriaceae</taxon>
        <taxon>Mesorhizobium</taxon>
    </lineage>
</organism>
<name>G6YDN6_9HYPH</name>
<dbReference type="EMBL" id="AGSN01000133">
    <property type="protein sequence ID" value="EHH10151.1"/>
    <property type="molecule type" value="Genomic_DNA"/>
</dbReference>
<keyword evidence="2 7" id="KW-0812">Transmembrane</keyword>
<keyword evidence="10" id="KW-1185">Reference proteome</keyword>
<feature type="site" description="Important for catalytic activity" evidence="7">
    <location>
        <position position="251"/>
    </location>
</feature>
<dbReference type="EC" id="4.2.2.29" evidence="7"/>
<accession>G6YDN6</accession>
<dbReference type="Gene3D" id="3.30.1490.480">
    <property type="entry name" value="Endolytic murein transglycosylase"/>
    <property type="match status" value="1"/>
</dbReference>
<dbReference type="GO" id="GO:0008932">
    <property type="term" value="F:lytic endotransglycosylase activity"/>
    <property type="evidence" value="ECO:0007669"/>
    <property type="project" value="UniProtKB-UniRule"/>
</dbReference>